<keyword evidence="2 6" id="KW-0479">Metal-binding</keyword>
<dbReference type="UniPathway" id="UPA00060"/>
<evidence type="ECO:0000256" key="5">
    <source>
        <dbReference type="ARBA" id="ARBA00023027"/>
    </source>
</evidence>
<keyword evidence="4 6" id="KW-0408">Iron</keyword>
<comment type="caution">
    <text evidence="7">The sequence shown here is derived from an EMBL/GenBank/DDBJ whole genome shotgun (WGS) entry which is preliminary data.</text>
</comment>
<evidence type="ECO:0000256" key="4">
    <source>
        <dbReference type="ARBA" id="ARBA00023004"/>
    </source>
</evidence>
<dbReference type="PANTHER" id="PTHR43422:SF3">
    <property type="entry name" value="THIAMINE THIAZOLE SYNTHASE"/>
    <property type="match status" value="1"/>
</dbReference>
<evidence type="ECO:0000313" key="7">
    <source>
        <dbReference type="EMBL" id="HHS28516.1"/>
    </source>
</evidence>
<gene>
    <name evidence="6" type="primary">thi4</name>
    <name evidence="7" type="ORF">ENV52_02285</name>
</gene>
<dbReference type="NCBIfam" id="TIGR00292">
    <property type="entry name" value="sulfide-dependent adenosine diphosphate thiazole synthase"/>
    <property type="match status" value="1"/>
</dbReference>
<dbReference type="Pfam" id="PF01946">
    <property type="entry name" value="Thi4"/>
    <property type="match status" value="1"/>
</dbReference>
<dbReference type="EMBL" id="DTGR01000035">
    <property type="protein sequence ID" value="HHS28516.1"/>
    <property type="molecule type" value="Genomic_DNA"/>
</dbReference>
<keyword evidence="5 6" id="KW-0520">NAD</keyword>
<dbReference type="GO" id="GO:0005506">
    <property type="term" value="F:iron ion binding"/>
    <property type="evidence" value="ECO:0007669"/>
    <property type="project" value="UniProtKB-UniRule"/>
</dbReference>
<dbReference type="HAMAP" id="MF_00304">
    <property type="entry name" value="Thi4"/>
    <property type="match status" value="1"/>
</dbReference>
<evidence type="ECO:0000256" key="2">
    <source>
        <dbReference type="ARBA" id="ARBA00022723"/>
    </source>
</evidence>
<proteinExistence type="inferred from homology"/>
<reference evidence="7" key="1">
    <citation type="journal article" date="2020" name="mSystems">
        <title>Genome- and Community-Level Interaction Insights into Carbon Utilization and Element Cycling Functions of Hydrothermarchaeota in Hydrothermal Sediment.</title>
        <authorList>
            <person name="Zhou Z."/>
            <person name="Liu Y."/>
            <person name="Xu W."/>
            <person name="Pan J."/>
            <person name="Luo Z.H."/>
            <person name="Li M."/>
        </authorList>
    </citation>
    <scope>NUCLEOTIDE SEQUENCE [LARGE SCALE GENOMIC DNA]</scope>
    <source>
        <strain evidence="7">SpSt-767</strain>
    </source>
</reference>
<evidence type="ECO:0000256" key="1">
    <source>
        <dbReference type="ARBA" id="ARBA00022679"/>
    </source>
</evidence>
<feature type="binding site" description="in other chain" evidence="6">
    <location>
        <position position="34"/>
    </location>
    <ligand>
        <name>NAD(+)</name>
        <dbReference type="ChEBI" id="CHEBI:57540"/>
        <note>ligand shared between two adjacent protomers</note>
    </ligand>
</feature>
<comment type="function">
    <text evidence="6">Involved in the biosynthesis of the thiazole moiety of thiamine. Catalyzes the conversion of NAD and glycine to adenosine diphosphate 5-(2-hydroxyethyl)-4-methylthiazole-2-carboxylate (ADT), an adenylated thiazole intermediate, using free sulfide as a source of sulfur.</text>
</comment>
<dbReference type="AlphaFoldDB" id="A0A7V6A230"/>
<feature type="binding site" evidence="6">
    <location>
        <position position="233"/>
    </location>
    <ligand>
        <name>glycine</name>
        <dbReference type="ChEBI" id="CHEBI:57305"/>
    </ligand>
</feature>
<accession>A0A7V6A230</accession>
<comment type="cofactor">
    <cofactor evidence="6">
        <name>Fe(2+)</name>
        <dbReference type="ChEBI" id="CHEBI:29033"/>
    </cofactor>
</comment>
<organism evidence="7">
    <name type="scientific">Desulfobacca acetoxidans</name>
    <dbReference type="NCBI Taxonomy" id="60893"/>
    <lineage>
        <taxon>Bacteria</taxon>
        <taxon>Pseudomonadati</taxon>
        <taxon>Thermodesulfobacteriota</taxon>
        <taxon>Desulfobaccia</taxon>
        <taxon>Desulfobaccales</taxon>
        <taxon>Desulfobaccaceae</taxon>
        <taxon>Desulfobacca</taxon>
    </lineage>
</organism>
<dbReference type="InterPro" id="IPR036188">
    <property type="entry name" value="FAD/NAD-bd_sf"/>
</dbReference>
<comment type="catalytic activity">
    <reaction evidence="6">
        <text>hydrogen sulfide + glycine + NAD(+) = ADP-5-ethyl-4-methylthiazole-2-carboxylate + nicotinamide + 3 H2O + H(+)</text>
        <dbReference type="Rhea" id="RHEA:55704"/>
        <dbReference type="ChEBI" id="CHEBI:15377"/>
        <dbReference type="ChEBI" id="CHEBI:15378"/>
        <dbReference type="ChEBI" id="CHEBI:17154"/>
        <dbReference type="ChEBI" id="CHEBI:29919"/>
        <dbReference type="ChEBI" id="CHEBI:57305"/>
        <dbReference type="ChEBI" id="CHEBI:57540"/>
        <dbReference type="ChEBI" id="CHEBI:139151"/>
        <dbReference type="EC" id="2.4.2.59"/>
    </reaction>
</comment>
<comment type="subunit">
    <text evidence="6">Homooctamer; tetramer of dimers.</text>
</comment>
<dbReference type="GO" id="GO:0009228">
    <property type="term" value="P:thiamine biosynthetic process"/>
    <property type="evidence" value="ECO:0007669"/>
    <property type="project" value="UniProtKB-KW"/>
</dbReference>
<feature type="binding site" description="in other chain" evidence="6">
    <location>
        <position position="168"/>
    </location>
    <ligand>
        <name>Fe cation</name>
        <dbReference type="ChEBI" id="CHEBI:24875"/>
        <note>ligand shared between two adjacent protomers</note>
    </ligand>
</feature>
<keyword evidence="1 6" id="KW-0808">Transferase</keyword>
<dbReference type="GO" id="GO:0052837">
    <property type="term" value="P:thiazole biosynthetic process"/>
    <property type="evidence" value="ECO:0007669"/>
    <property type="project" value="UniProtKB-UniRule"/>
</dbReference>
<evidence type="ECO:0000256" key="6">
    <source>
        <dbReference type="HAMAP-Rule" id="MF_00304"/>
    </source>
</evidence>
<sequence length="260" mass="27963">MDEVLITRAIIERYTEKLLNNLDVDVAIVGGGPSGLTPAWLLARQGWKVAVFERKLSIGGGMWGGGMMFNEIVFQEEAKPFLEELGIRLSPVYEGYYTADAIEAVTTLASQAVKAGATIFNCISAEDVMVRENVVCGLVLSWTAVEMAGLHVDPLTIRARCVVDATGHDLDVVKVFLRKNQPVRLATPSGGIGGERSMWADAGEKETVAHTKEIYPGLFVSGMAATATQGTFRMGPVFGGMFLSGKKVAELIHKRLSGEG</sequence>
<dbReference type="GO" id="GO:0016763">
    <property type="term" value="F:pentosyltransferase activity"/>
    <property type="evidence" value="ECO:0007669"/>
    <property type="project" value="UniProtKB-UniRule"/>
</dbReference>
<feature type="binding site" evidence="6">
    <location>
        <begin position="151"/>
        <end position="153"/>
    </location>
    <ligand>
        <name>NAD(+)</name>
        <dbReference type="ChEBI" id="CHEBI:57540"/>
        <note>ligand shared between two adjacent protomers</note>
    </ligand>
</feature>
<dbReference type="PANTHER" id="PTHR43422">
    <property type="entry name" value="THIAMINE THIAZOLE SYNTHASE"/>
    <property type="match status" value="1"/>
</dbReference>
<protein>
    <recommendedName>
        <fullName evidence="6">Thiamine thiazole synthase</fullName>
        <ecNumber evidence="6">2.4.2.59</ecNumber>
    </recommendedName>
</protein>
<name>A0A7V6A230_9BACT</name>
<evidence type="ECO:0000256" key="3">
    <source>
        <dbReference type="ARBA" id="ARBA00022977"/>
    </source>
</evidence>
<feature type="binding site" description="in other chain" evidence="6">
    <location>
        <position position="61"/>
    </location>
    <ligand>
        <name>NAD(+)</name>
        <dbReference type="ChEBI" id="CHEBI:57540"/>
        <note>ligand shared between two adjacent protomers</note>
    </ligand>
</feature>
<comment type="caution">
    <text evidence="6">Lacks conserved residue(s) required for the propagation of feature annotation.</text>
</comment>
<dbReference type="EC" id="2.4.2.59" evidence="6"/>
<comment type="pathway">
    <text evidence="6">Cofactor biosynthesis; thiamine diphosphate biosynthesis.</text>
</comment>
<feature type="binding site" description="in other chain" evidence="6">
    <location>
        <begin position="53"/>
        <end position="54"/>
    </location>
    <ligand>
        <name>NAD(+)</name>
        <dbReference type="ChEBI" id="CHEBI:57540"/>
        <note>ligand shared between two adjacent protomers</note>
    </ligand>
</feature>
<dbReference type="PRINTS" id="PR00419">
    <property type="entry name" value="ADXRDTASE"/>
</dbReference>
<dbReference type="InterPro" id="IPR002922">
    <property type="entry name" value="Thi4_fam"/>
</dbReference>
<keyword evidence="3 6" id="KW-0784">Thiamine biosynthesis</keyword>
<dbReference type="InterPro" id="IPR022828">
    <property type="entry name" value="Thi4_prok"/>
</dbReference>
<feature type="binding site" description="in other chain" evidence="6">
    <location>
        <position position="223"/>
    </location>
    <ligand>
        <name>NAD(+)</name>
        <dbReference type="ChEBI" id="CHEBI:57540"/>
        <note>ligand shared between two adjacent protomers</note>
    </ligand>
</feature>
<feature type="binding site" evidence="6">
    <location>
        <position position="153"/>
    </location>
    <ligand>
        <name>Fe cation</name>
        <dbReference type="ChEBI" id="CHEBI:24875"/>
        <note>ligand shared between two adjacent protomers</note>
    </ligand>
</feature>
<dbReference type="SUPFAM" id="SSF51905">
    <property type="entry name" value="FAD/NAD(P)-binding domain"/>
    <property type="match status" value="1"/>
</dbReference>
<dbReference type="Gene3D" id="3.50.50.60">
    <property type="entry name" value="FAD/NAD(P)-binding domain"/>
    <property type="match status" value="1"/>
</dbReference>
<dbReference type="GO" id="GO:0009229">
    <property type="term" value="P:thiamine diphosphate biosynthetic process"/>
    <property type="evidence" value="ECO:0007669"/>
    <property type="project" value="UniProtKB-UniRule"/>
</dbReference>
<comment type="similarity">
    <text evidence="6">Belongs to the THI4 family.</text>
</comment>